<dbReference type="SMART" id="SM00923">
    <property type="entry name" value="MbtH"/>
    <property type="match status" value="1"/>
</dbReference>
<evidence type="ECO:0000313" key="2">
    <source>
        <dbReference type="EMBL" id="AEF33081.1"/>
    </source>
</evidence>
<gene>
    <name evidence="2" type="primary">pyrH</name>
</gene>
<dbReference type="PANTHER" id="PTHR38444">
    <property type="entry name" value="ENTEROBACTIN BIOSYNTHESIS PROTEIN YBDZ"/>
    <property type="match status" value="1"/>
</dbReference>
<organism evidence="2">
    <name type="scientific">Streptomyces pyridomyceticus</name>
    <dbReference type="NCBI Taxonomy" id="68260"/>
    <lineage>
        <taxon>Bacteria</taxon>
        <taxon>Bacillati</taxon>
        <taxon>Actinomycetota</taxon>
        <taxon>Actinomycetes</taxon>
        <taxon>Kitasatosporales</taxon>
        <taxon>Streptomycetaceae</taxon>
        <taxon>Streptomyces</taxon>
    </lineage>
</organism>
<accession>F6K7G9</accession>
<dbReference type="GO" id="GO:0005829">
    <property type="term" value="C:cytosol"/>
    <property type="evidence" value="ECO:0007669"/>
    <property type="project" value="TreeGrafter"/>
</dbReference>
<name>F6K7G9_9ACTN</name>
<dbReference type="Pfam" id="PF03621">
    <property type="entry name" value="MbtH"/>
    <property type="match status" value="1"/>
</dbReference>
<dbReference type="RefSeq" id="WP_030062201.1">
    <property type="nucleotide sequence ID" value="NZ_JOAY01000020.1"/>
</dbReference>
<dbReference type="SUPFAM" id="SSF160582">
    <property type="entry name" value="MbtH-like"/>
    <property type="match status" value="1"/>
</dbReference>
<proteinExistence type="predicted"/>
<protein>
    <submittedName>
        <fullName evidence="2">Putative MbtH-like protein</fullName>
    </submittedName>
</protein>
<dbReference type="Gene3D" id="3.90.820.10">
    <property type="entry name" value="Structural Genomics, Unknown Function 30-nov-00 1gh9 Mol_id"/>
    <property type="match status" value="1"/>
</dbReference>
<feature type="domain" description="MbtH-like" evidence="1">
    <location>
        <begin position="3"/>
        <end position="53"/>
    </location>
</feature>
<dbReference type="EMBL" id="HM436809">
    <property type="protein sequence ID" value="AEF33081.1"/>
    <property type="molecule type" value="Genomic_DNA"/>
</dbReference>
<dbReference type="AlphaFoldDB" id="F6K7G9"/>
<dbReference type="PANTHER" id="PTHR38444:SF1">
    <property type="entry name" value="ENTEROBACTIN BIOSYNTHESIS PROTEIN YBDZ"/>
    <property type="match status" value="1"/>
</dbReference>
<dbReference type="InterPro" id="IPR005153">
    <property type="entry name" value="MbtH-like_dom"/>
</dbReference>
<dbReference type="GO" id="GO:0019290">
    <property type="term" value="P:siderophore biosynthetic process"/>
    <property type="evidence" value="ECO:0007669"/>
    <property type="project" value="TreeGrafter"/>
</dbReference>
<evidence type="ECO:0000259" key="1">
    <source>
        <dbReference type="SMART" id="SM00923"/>
    </source>
</evidence>
<reference evidence="2" key="1">
    <citation type="journal article" date="2011" name="J. Biol. Chem.">
        <title>Identification and Characterization of the Pyridomycin Biosynthetic Gene Cluster of Streptomyces pyridomyceticus NRRL B-2517.</title>
        <authorList>
            <person name="Huang T."/>
            <person name="Wang Y."/>
            <person name="Yin J."/>
            <person name="Du Y."/>
            <person name="Tao M."/>
            <person name="Xu J."/>
            <person name="Chen W."/>
            <person name="Lin S."/>
            <person name="Deng Z."/>
        </authorList>
    </citation>
    <scope>NUCLEOTIDE SEQUENCE</scope>
    <source>
        <strain evidence="2">NRRL B-2517</strain>
    </source>
</reference>
<dbReference type="InterPro" id="IPR037407">
    <property type="entry name" value="MLP_fam"/>
</dbReference>
<sequence>MTNPFDDPDGTYRVLANDEGQHCLWPDALDVPQGWHTLRGAGTRQESLDFIAGNWTDLRPASLAAGEDGAR</sequence>
<dbReference type="InterPro" id="IPR038020">
    <property type="entry name" value="MbtH-like_sf"/>
</dbReference>